<gene>
    <name evidence="4" type="ORF">H8S55_07260</name>
</gene>
<dbReference type="RefSeq" id="WP_186878417.1">
    <property type="nucleotide sequence ID" value="NZ_JACOPN010000004.1"/>
</dbReference>
<feature type="signal peptide" evidence="2">
    <location>
        <begin position="1"/>
        <end position="24"/>
    </location>
</feature>
<protein>
    <submittedName>
        <fullName evidence="4">SpoIID/LytB domain-containing protein</fullName>
    </submittedName>
</protein>
<comment type="caution">
    <text evidence="4">The sequence shown here is derived from an EMBL/GenBank/DDBJ whole genome shotgun (WGS) entry which is preliminary data.</text>
</comment>
<dbReference type="AlphaFoldDB" id="A0A8J6IY03"/>
<dbReference type="GO" id="GO:0030288">
    <property type="term" value="C:outer membrane-bounded periplasmic space"/>
    <property type="evidence" value="ECO:0007669"/>
    <property type="project" value="TreeGrafter"/>
</dbReference>
<dbReference type="InterPro" id="IPR013693">
    <property type="entry name" value="SpoIID/LytB_N"/>
</dbReference>
<dbReference type="InterPro" id="IPR013486">
    <property type="entry name" value="SpoIID/LytB"/>
</dbReference>
<dbReference type="PANTHER" id="PTHR30032">
    <property type="entry name" value="N-ACETYLMURAMOYL-L-ALANINE AMIDASE-RELATED"/>
    <property type="match status" value="1"/>
</dbReference>
<evidence type="ECO:0000313" key="4">
    <source>
        <dbReference type="EMBL" id="MBC5717115.1"/>
    </source>
</evidence>
<dbReference type="GO" id="GO:0030435">
    <property type="term" value="P:sporulation resulting in formation of a cellular spore"/>
    <property type="evidence" value="ECO:0007669"/>
    <property type="project" value="InterPro"/>
</dbReference>
<feature type="compositionally biased region" description="Low complexity" evidence="1">
    <location>
        <begin position="470"/>
        <end position="493"/>
    </location>
</feature>
<evidence type="ECO:0000256" key="2">
    <source>
        <dbReference type="SAM" id="SignalP"/>
    </source>
</evidence>
<organism evidence="4 5">
    <name type="scientific">Flintibacter faecis</name>
    <dbReference type="NCBI Taxonomy" id="2763047"/>
    <lineage>
        <taxon>Bacteria</taxon>
        <taxon>Bacillati</taxon>
        <taxon>Bacillota</taxon>
        <taxon>Clostridia</taxon>
        <taxon>Eubacteriales</taxon>
        <taxon>Flintibacter</taxon>
    </lineage>
</organism>
<reference evidence="4" key="1">
    <citation type="submission" date="2020-08" db="EMBL/GenBank/DDBJ databases">
        <title>Genome public.</title>
        <authorList>
            <person name="Liu C."/>
            <person name="Sun Q."/>
        </authorList>
    </citation>
    <scope>NUCLEOTIDE SEQUENCE</scope>
    <source>
        <strain evidence="4">BX5</strain>
    </source>
</reference>
<feature type="region of interest" description="Disordered" evidence="1">
    <location>
        <begin position="470"/>
        <end position="497"/>
    </location>
</feature>
<feature type="domain" description="Sporulation stage II protein D amidase enhancer LytB N-terminal" evidence="3">
    <location>
        <begin position="243"/>
        <end position="338"/>
    </location>
</feature>
<proteinExistence type="predicted"/>
<evidence type="ECO:0000256" key="1">
    <source>
        <dbReference type="SAM" id="MobiDB-lite"/>
    </source>
</evidence>
<accession>A0A8J6IY03</accession>
<sequence length="612" mass="64621">MKKKIMQLAAVFLAMTMCVPTVWGARTDSADQKVRVGLASSSSHNATGELACAHLQNNTGFGAGYRFGYYDSDLNFVELARTGQSTDQIAVLKARNMYYGYDSSAGKYTYSESSLGGPAVGCYHIQIPGSYVSYSNVAADAQLYGGFVAWIDGAYQVRVGSYATKEAAQAALTDLPQGTVVGTSAYGMNVVETGTDRILFQFDMGKGGALGILPDVTGAGDVRTWFSGYKYRGGFTYQRVSGNDLTVVNVLPLEDYIRGVICYEMGNSWPLEALKAQAICARTYVLRRLNYHGSLGFDVCNSDACQVYRGVGSNRADYGPSDTSDRAASETAGQVLWYNSTLADTYYSASHGGASESAYYVWGTSMTDYPYLCGVKDPYEASVADRNSYSSWTVTYSAQQLTTRLQSYGFGTNTSLDHLELTYSDLGNVIQVKLCYANGQSNTITPRTKPRGIRALFGLNSIRFTVNGQGADSASSASSGTTGGQSTSQTGSGYPVNGSGSLSDLDGVYVISGGGTVAKAGESLYTITGSGATAALRPADSGSNNNGNNNNGSAGGKGVVSVSGGSYVFNGSGNGHQVGMSQFGANAMARQGFAYDDIVEFYFPGTHVGSCR</sequence>
<dbReference type="EMBL" id="JACOPN010000004">
    <property type="protein sequence ID" value="MBC5717115.1"/>
    <property type="molecule type" value="Genomic_DNA"/>
</dbReference>
<evidence type="ECO:0000313" key="5">
    <source>
        <dbReference type="Proteomes" id="UP000602260"/>
    </source>
</evidence>
<keyword evidence="2" id="KW-0732">Signal</keyword>
<dbReference type="Pfam" id="PF08486">
    <property type="entry name" value="SpoIID"/>
    <property type="match status" value="1"/>
</dbReference>
<evidence type="ECO:0000259" key="3">
    <source>
        <dbReference type="Pfam" id="PF08486"/>
    </source>
</evidence>
<keyword evidence="5" id="KW-1185">Reference proteome</keyword>
<dbReference type="Proteomes" id="UP000602260">
    <property type="component" value="Unassembled WGS sequence"/>
</dbReference>
<name>A0A8J6IY03_9FIRM</name>
<dbReference type="NCBIfam" id="TIGR02669">
    <property type="entry name" value="SpoIID_LytB"/>
    <property type="match status" value="1"/>
</dbReference>
<feature type="chain" id="PRO_5035241242" evidence="2">
    <location>
        <begin position="25"/>
        <end position="612"/>
    </location>
</feature>
<dbReference type="PANTHER" id="PTHR30032:SF4">
    <property type="entry name" value="AMIDASE ENHANCER"/>
    <property type="match status" value="1"/>
</dbReference>
<dbReference type="InterPro" id="IPR051922">
    <property type="entry name" value="Bact_Sporulation_Assoc"/>
</dbReference>